<protein>
    <recommendedName>
        <fullName evidence="3">Lipoprotein</fullName>
    </recommendedName>
</protein>
<evidence type="ECO:0000313" key="1">
    <source>
        <dbReference type="EMBL" id="PWL03340.1"/>
    </source>
</evidence>
<dbReference type="Proteomes" id="UP000245523">
    <property type="component" value="Unassembled WGS sequence"/>
</dbReference>
<dbReference type="EMBL" id="QGHD01000007">
    <property type="protein sequence ID" value="PWL03340.1"/>
    <property type="molecule type" value="Genomic_DNA"/>
</dbReference>
<dbReference type="PROSITE" id="PS51257">
    <property type="entry name" value="PROKAR_LIPOPROTEIN"/>
    <property type="match status" value="1"/>
</dbReference>
<keyword evidence="2" id="KW-1185">Reference proteome</keyword>
<dbReference type="RefSeq" id="WP_106199112.1">
    <property type="nucleotide sequence ID" value="NZ_JAXEIU010000028.1"/>
</dbReference>
<organism evidence="1 2">
    <name type="scientific">Hallerella porci</name>
    <dbReference type="NCBI Taxonomy" id="1945871"/>
    <lineage>
        <taxon>Bacteria</taxon>
        <taxon>Pseudomonadati</taxon>
        <taxon>Fibrobacterota</taxon>
        <taxon>Fibrobacteria</taxon>
        <taxon>Fibrobacterales</taxon>
        <taxon>Fibrobacteraceae</taxon>
        <taxon>Hallerella</taxon>
    </lineage>
</organism>
<comment type="caution">
    <text evidence="1">The sequence shown here is derived from an EMBL/GenBank/DDBJ whole genome shotgun (WGS) entry which is preliminary data.</text>
</comment>
<gene>
    <name evidence="1" type="ORF">B0H50_10799</name>
</gene>
<sequence>MKSFLILTFAIFLTACTHLVVDSTERLQLKNLSDVSIAKLCVIGEKDTLVWVPDTVLPGELSFVHEEDFVGTFHILFYAADSAGKFSPVYAGKLHFDGGSELLKFSKKDGEWDLDFE</sequence>
<evidence type="ECO:0008006" key="3">
    <source>
        <dbReference type="Google" id="ProtNLM"/>
    </source>
</evidence>
<accession>A0ABX5LLM2</accession>
<evidence type="ECO:0000313" key="2">
    <source>
        <dbReference type="Proteomes" id="UP000245523"/>
    </source>
</evidence>
<proteinExistence type="predicted"/>
<name>A0ABX5LLM2_9BACT</name>
<reference evidence="1 2" key="1">
    <citation type="submission" date="2018-05" db="EMBL/GenBank/DDBJ databases">
        <title>Animal gut microbial communities from fecal samples from Wisconsin, USA.</title>
        <authorList>
            <person name="Neumann A."/>
        </authorList>
    </citation>
    <scope>NUCLEOTIDE SEQUENCE [LARGE SCALE GENOMIC DNA]</scope>
    <source>
        <strain evidence="1 2">UWS4</strain>
    </source>
</reference>